<keyword evidence="2" id="KW-0808">Transferase</keyword>
<dbReference type="OrthoDB" id="5177196at2"/>
<dbReference type="CDD" id="cd02440">
    <property type="entry name" value="AdoMet_MTases"/>
    <property type="match status" value="1"/>
</dbReference>
<reference evidence="2 3" key="1">
    <citation type="submission" date="2016-09" db="EMBL/GenBank/DDBJ databases">
        <title>genome sequence of Mycobacterium sp. 739 SCH.</title>
        <authorList>
            <person name="Greninger A.L."/>
            <person name="Qin X."/>
            <person name="Jerome K."/>
            <person name="Vora S."/>
            <person name="Quinn K."/>
        </authorList>
    </citation>
    <scope>NUCLEOTIDE SEQUENCE [LARGE SCALE GENOMIC DNA]</scope>
    <source>
        <strain evidence="2 3">SCH</strain>
    </source>
</reference>
<organism evidence="2 3">
    <name type="scientific">Mycolicibacterium grossiae</name>
    <dbReference type="NCBI Taxonomy" id="1552759"/>
    <lineage>
        <taxon>Bacteria</taxon>
        <taxon>Bacillati</taxon>
        <taxon>Actinomycetota</taxon>
        <taxon>Actinomycetes</taxon>
        <taxon>Mycobacteriales</taxon>
        <taxon>Mycobacteriaceae</taxon>
        <taxon>Mycolicibacterium</taxon>
    </lineage>
</organism>
<comment type="caution">
    <text evidence="2">The sequence shown here is derived from an EMBL/GenBank/DDBJ whole genome shotgun (WGS) entry which is preliminary data.</text>
</comment>
<dbReference type="AlphaFoldDB" id="A0A1E8Q3G5"/>
<sequence>MEAEFDTIAEWTAHVALDLGTDYYVPAGCRGSGSPAALDWLLAEMGLDDGAALLDCGAGVGGPAAYAADTRSVRPLLVEPEAGACRAAATLFGHPVVRAAGSALPVADATVDAAWSLGVLCTMPDQEALLRELVRTVRPGGAIGLLAFVAHGEISRDQLPDNYFPTEDRLDELFGAAGLRVESRRCTAELPAIPDEWSGRVDAVTDALSERYGHTRAWRLAEAQSSRIGQLLSDGTLTGELLVLRGAQR</sequence>
<name>A0A1E8Q3G5_9MYCO</name>
<dbReference type="SUPFAM" id="SSF53335">
    <property type="entry name" value="S-adenosyl-L-methionine-dependent methyltransferases"/>
    <property type="match status" value="1"/>
</dbReference>
<protein>
    <submittedName>
        <fullName evidence="2">SAM-dependent methyltransferase</fullName>
    </submittedName>
</protein>
<gene>
    <name evidence="2" type="ORF">BEL07_15075</name>
</gene>
<accession>A0A1E8Q3G5</accession>
<keyword evidence="2" id="KW-0489">Methyltransferase</keyword>
<dbReference type="Proteomes" id="UP000178953">
    <property type="component" value="Unassembled WGS sequence"/>
</dbReference>
<dbReference type="EMBL" id="MCHX01000032">
    <property type="protein sequence ID" value="OFJ52957.1"/>
    <property type="molecule type" value="Genomic_DNA"/>
</dbReference>
<evidence type="ECO:0000313" key="3">
    <source>
        <dbReference type="Proteomes" id="UP000178953"/>
    </source>
</evidence>
<proteinExistence type="predicted"/>
<dbReference type="GO" id="GO:0032259">
    <property type="term" value="P:methylation"/>
    <property type="evidence" value="ECO:0007669"/>
    <property type="project" value="UniProtKB-KW"/>
</dbReference>
<dbReference type="GO" id="GO:0008757">
    <property type="term" value="F:S-adenosylmethionine-dependent methyltransferase activity"/>
    <property type="evidence" value="ECO:0007669"/>
    <property type="project" value="InterPro"/>
</dbReference>
<dbReference type="Pfam" id="PF08241">
    <property type="entry name" value="Methyltransf_11"/>
    <property type="match status" value="1"/>
</dbReference>
<keyword evidence="3" id="KW-1185">Reference proteome</keyword>
<dbReference type="InterPro" id="IPR013216">
    <property type="entry name" value="Methyltransf_11"/>
</dbReference>
<dbReference type="InterPro" id="IPR029063">
    <property type="entry name" value="SAM-dependent_MTases_sf"/>
</dbReference>
<evidence type="ECO:0000259" key="1">
    <source>
        <dbReference type="Pfam" id="PF08241"/>
    </source>
</evidence>
<dbReference type="Gene3D" id="3.40.50.150">
    <property type="entry name" value="Vaccinia Virus protein VP39"/>
    <property type="match status" value="1"/>
</dbReference>
<feature type="domain" description="Methyltransferase type 11" evidence="1">
    <location>
        <begin position="54"/>
        <end position="143"/>
    </location>
</feature>
<evidence type="ECO:0000313" key="2">
    <source>
        <dbReference type="EMBL" id="OFJ52957.1"/>
    </source>
</evidence>